<comment type="caution">
    <text evidence="1">The sequence shown here is derived from an EMBL/GenBank/DDBJ whole genome shotgun (WGS) entry which is preliminary data.</text>
</comment>
<evidence type="ECO:0000313" key="2">
    <source>
        <dbReference type="Proteomes" id="UP000244989"/>
    </source>
</evidence>
<organism evidence="1 2">
    <name type="scientific">Corynebacterium yudongzhengii</name>
    <dbReference type="NCBI Taxonomy" id="2080740"/>
    <lineage>
        <taxon>Bacteria</taxon>
        <taxon>Bacillati</taxon>
        <taxon>Actinomycetota</taxon>
        <taxon>Actinomycetes</taxon>
        <taxon>Mycobacteriales</taxon>
        <taxon>Corynebacteriaceae</taxon>
        <taxon>Corynebacterium</taxon>
    </lineage>
</organism>
<dbReference type="Proteomes" id="UP000244989">
    <property type="component" value="Unassembled WGS sequence"/>
</dbReference>
<sequence>MAAVATALMDDLDATELLRRAVAWSAAAVTQPVAGAIGTQWTALSDRVIVTAR</sequence>
<gene>
    <name evidence="1" type="ORF">DF222_02200</name>
</gene>
<keyword evidence="2" id="KW-1185">Reference proteome</keyword>
<reference evidence="2" key="1">
    <citation type="submission" date="2018-04" db="EMBL/GenBank/DDBJ databases">
        <authorList>
            <person name="Liu S."/>
            <person name="Wang Z."/>
            <person name="Li J."/>
        </authorList>
    </citation>
    <scope>NUCLEOTIDE SEQUENCE [LARGE SCALE GENOMIC DNA]</scope>
    <source>
        <strain evidence="2">2189</strain>
    </source>
</reference>
<dbReference type="AlphaFoldDB" id="A0A2U1T8Z0"/>
<dbReference type="KEGG" id="cyz:C3B44_09070"/>
<name>A0A2U1T8Z0_9CORY</name>
<accession>A0A2U1T8Z0</accession>
<evidence type="ECO:0000313" key="1">
    <source>
        <dbReference type="EMBL" id="PWC02463.1"/>
    </source>
</evidence>
<proteinExistence type="predicted"/>
<dbReference type="EMBL" id="QEEZ01000003">
    <property type="protein sequence ID" value="PWC02463.1"/>
    <property type="molecule type" value="Genomic_DNA"/>
</dbReference>
<protein>
    <submittedName>
        <fullName evidence="1">Uncharacterized protein</fullName>
    </submittedName>
</protein>